<comment type="similarity">
    <text evidence="1">Belongs to the eIF-5A family.</text>
</comment>
<protein>
    <recommendedName>
        <fullName evidence="5">Translation initiation factor 5A-like N-terminal domain-containing protein</fullName>
    </recommendedName>
</protein>
<dbReference type="InterPro" id="IPR008991">
    <property type="entry name" value="Translation_prot_SH3-like_sf"/>
</dbReference>
<feature type="domain" description="Translation initiation factor 5A-like N-terminal" evidence="5">
    <location>
        <begin position="316"/>
        <end position="358"/>
    </location>
</feature>
<evidence type="ECO:0000259" key="5">
    <source>
        <dbReference type="Pfam" id="PF21485"/>
    </source>
</evidence>
<evidence type="ECO:0000313" key="7">
    <source>
        <dbReference type="Proteomes" id="UP001159363"/>
    </source>
</evidence>
<evidence type="ECO:0000313" key="6">
    <source>
        <dbReference type="EMBL" id="KAJ8893651.1"/>
    </source>
</evidence>
<dbReference type="InterPro" id="IPR014722">
    <property type="entry name" value="Rib_uL2_dom2"/>
</dbReference>
<sequence length="426" mass="46900">MLPILAWLIPKPHASSVVLACELWSTAARMLVACVSSVVVVCALLTRIFQFPHTSSFCKVSPVSFMADTIILCSTTGCGDSHVSIGSLSSGLGSWRSVTASWRASAACHKIILAGTGKPAIVTGPVRFVTAARYFTVTPLLAVSSQTVARHVNHVRRQTGQTKIQLMAMICDRKGPELTRISPQQSSQVKYCFWCLLILTRNGVGLRAVRVTGVLKRAEVEGVATSQLGCLPTITLTSPLNCKRCQRHAARRGRGYCPFSGMATQHLENDSSSTCLSASMKECLLFPGNRKHNQRSLVFGRTTGGGLHWPKSSLLSRPCKIVEMSTSKTGKHGHAKVHLVGIDIFSAKKYEDICPSTHNMDVPFVKREDYQRLINTALFLLTTSLIHRVLLNQLFGESRDKYRRPRTGNCYYDPAITRLPLRQLQF</sequence>
<evidence type="ECO:0000256" key="3">
    <source>
        <dbReference type="ARBA" id="ARBA00022917"/>
    </source>
</evidence>
<keyword evidence="4" id="KW-0385">Hypusine</keyword>
<dbReference type="EMBL" id="JARBHB010000002">
    <property type="protein sequence ID" value="KAJ8893651.1"/>
    <property type="molecule type" value="Genomic_DNA"/>
</dbReference>
<keyword evidence="7" id="KW-1185">Reference proteome</keyword>
<dbReference type="Gene3D" id="2.30.30.30">
    <property type="match status" value="1"/>
</dbReference>
<dbReference type="InterPro" id="IPR019769">
    <property type="entry name" value="Trans_elong_IF5A_hypusine_site"/>
</dbReference>
<dbReference type="NCBIfam" id="TIGR00037">
    <property type="entry name" value="eIF_5A"/>
    <property type="match status" value="1"/>
</dbReference>
<dbReference type="Proteomes" id="UP001159363">
    <property type="component" value="Chromosome 2"/>
</dbReference>
<dbReference type="InterPro" id="IPR048670">
    <property type="entry name" value="IF5A-like_N"/>
</dbReference>
<evidence type="ECO:0000256" key="1">
    <source>
        <dbReference type="ARBA" id="ARBA00006016"/>
    </source>
</evidence>
<dbReference type="PROSITE" id="PS00302">
    <property type="entry name" value="IF5A_HYPUSINE"/>
    <property type="match status" value="1"/>
</dbReference>
<evidence type="ECO:0000256" key="2">
    <source>
        <dbReference type="ARBA" id="ARBA00022768"/>
    </source>
</evidence>
<dbReference type="Pfam" id="PF21485">
    <property type="entry name" value="IF5A-like_N"/>
    <property type="match status" value="1"/>
</dbReference>
<keyword evidence="2" id="KW-0251">Elongation factor</keyword>
<dbReference type="InterPro" id="IPR001884">
    <property type="entry name" value="IF5A-like"/>
</dbReference>
<gene>
    <name evidence="6" type="ORF">PR048_006251</name>
</gene>
<name>A0ABQ9IAH1_9NEOP</name>
<comment type="caution">
    <text evidence="6">The sequence shown here is derived from an EMBL/GenBank/DDBJ whole genome shotgun (WGS) entry which is preliminary data.</text>
</comment>
<accession>A0ABQ9IAH1</accession>
<organism evidence="6 7">
    <name type="scientific">Dryococelus australis</name>
    <dbReference type="NCBI Taxonomy" id="614101"/>
    <lineage>
        <taxon>Eukaryota</taxon>
        <taxon>Metazoa</taxon>
        <taxon>Ecdysozoa</taxon>
        <taxon>Arthropoda</taxon>
        <taxon>Hexapoda</taxon>
        <taxon>Insecta</taxon>
        <taxon>Pterygota</taxon>
        <taxon>Neoptera</taxon>
        <taxon>Polyneoptera</taxon>
        <taxon>Phasmatodea</taxon>
        <taxon>Verophasmatodea</taxon>
        <taxon>Anareolatae</taxon>
        <taxon>Phasmatidae</taxon>
        <taxon>Eurycanthinae</taxon>
        <taxon>Dryococelus</taxon>
    </lineage>
</organism>
<dbReference type="SUPFAM" id="SSF50104">
    <property type="entry name" value="Translation proteins SH3-like domain"/>
    <property type="match status" value="1"/>
</dbReference>
<evidence type="ECO:0000256" key="4">
    <source>
        <dbReference type="ARBA" id="ARBA00023071"/>
    </source>
</evidence>
<keyword evidence="3" id="KW-0648">Protein biosynthesis</keyword>
<dbReference type="PANTHER" id="PTHR11673">
    <property type="entry name" value="TRANSLATION INITIATION FACTOR 5A FAMILY MEMBER"/>
    <property type="match status" value="1"/>
</dbReference>
<proteinExistence type="inferred from homology"/>
<reference evidence="6 7" key="1">
    <citation type="submission" date="2023-02" db="EMBL/GenBank/DDBJ databases">
        <title>LHISI_Scaffold_Assembly.</title>
        <authorList>
            <person name="Stuart O.P."/>
            <person name="Cleave R."/>
            <person name="Magrath M.J.L."/>
            <person name="Mikheyev A.S."/>
        </authorList>
    </citation>
    <scope>NUCLEOTIDE SEQUENCE [LARGE SCALE GENOMIC DNA]</scope>
    <source>
        <strain evidence="6">Daus_M_001</strain>
        <tissue evidence="6">Leg muscle</tissue>
    </source>
</reference>